<dbReference type="Proteomes" id="UP000594262">
    <property type="component" value="Unplaced"/>
</dbReference>
<name>A0A7M5V5E1_9CNID</name>
<keyword evidence="2" id="KW-0653">Protein transport</keyword>
<dbReference type="InterPro" id="IPR021563">
    <property type="entry name" value="RILP_dimer"/>
</dbReference>
<reference evidence="8" key="1">
    <citation type="submission" date="2021-01" db="UniProtKB">
        <authorList>
            <consortium name="EnsemblMetazoa"/>
        </authorList>
    </citation>
    <scope>IDENTIFICATION</scope>
</reference>
<evidence type="ECO:0000256" key="3">
    <source>
        <dbReference type="ARBA" id="ARBA00023054"/>
    </source>
</evidence>
<dbReference type="PROSITE" id="PS51776">
    <property type="entry name" value="RH1"/>
    <property type="match status" value="1"/>
</dbReference>
<feature type="domain" description="RH2" evidence="7">
    <location>
        <begin position="288"/>
        <end position="353"/>
    </location>
</feature>
<dbReference type="GO" id="GO:0036064">
    <property type="term" value="C:ciliary basal body"/>
    <property type="evidence" value="ECO:0007669"/>
    <property type="project" value="TreeGrafter"/>
</dbReference>
<evidence type="ECO:0000256" key="1">
    <source>
        <dbReference type="ARBA" id="ARBA00022448"/>
    </source>
</evidence>
<evidence type="ECO:0000259" key="7">
    <source>
        <dbReference type="PROSITE" id="PS51777"/>
    </source>
</evidence>
<protein>
    <submittedName>
        <fullName evidence="8">Uncharacterized protein</fullName>
    </submittedName>
</protein>
<dbReference type="Pfam" id="PF09744">
    <property type="entry name" value="RH1"/>
    <property type="match status" value="1"/>
</dbReference>
<dbReference type="InterPro" id="IPR034744">
    <property type="entry name" value="RH2"/>
</dbReference>
<keyword evidence="9" id="KW-1185">Reference proteome</keyword>
<keyword evidence="1" id="KW-0813">Transport</keyword>
<feature type="compositionally biased region" description="Basic and acidic residues" evidence="5">
    <location>
        <begin position="269"/>
        <end position="290"/>
    </location>
</feature>
<dbReference type="GO" id="GO:0015031">
    <property type="term" value="P:protein transport"/>
    <property type="evidence" value="ECO:0007669"/>
    <property type="project" value="UniProtKB-KW"/>
</dbReference>
<evidence type="ECO:0000256" key="4">
    <source>
        <dbReference type="SAM" id="Coils"/>
    </source>
</evidence>
<evidence type="ECO:0000313" key="8">
    <source>
        <dbReference type="EnsemblMetazoa" id="CLYHEMP006386.1"/>
    </source>
</evidence>
<dbReference type="GO" id="GO:0051959">
    <property type="term" value="F:dynein light intermediate chain binding"/>
    <property type="evidence" value="ECO:0007669"/>
    <property type="project" value="TreeGrafter"/>
</dbReference>
<proteinExistence type="predicted"/>
<dbReference type="PROSITE" id="PS51777">
    <property type="entry name" value="RH2"/>
    <property type="match status" value="1"/>
</dbReference>
<feature type="domain" description="RH1" evidence="6">
    <location>
        <begin position="1"/>
        <end position="82"/>
    </location>
</feature>
<dbReference type="PANTHER" id="PTHR21502:SF4">
    <property type="entry name" value="RILP-LIKE PROTEIN HOMOLOG"/>
    <property type="match status" value="1"/>
</dbReference>
<feature type="region of interest" description="Disordered" evidence="5">
    <location>
        <begin position="123"/>
        <end position="145"/>
    </location>
</feature>
<feature type="compositionally biased region" description="Polar residues" evidence="5">
    <location>
        <begin position="198"/>
        <end position="212"/>
    </location>
</feature>
<dbReference type="OrthoDB" id="10069524at2759"/>
<dbReference type="GO" id="GO:0046983">
    <property type="term" value="F:protein dimerization activity"/>
    <property type="evidence" value="ECO:0007669"/>
    <property type="project" value="InterPro"/>
</dbReference>
<dbReference type="InterPro" id="IPR034743">
    <property type="entry name" value="RH1"/>
</dbReference>
<dbReference type="SUPFAM" id="SSF161256">
    <property type="entry name" value="RILP dimerisation region"/>
    <property type="match status" value="1"/>
</dbReference>
<dbReference type="EnsemblMetazoa" id="CLYHEMT006386.1">
    <property type="protein sequence ID" value="CLYHEMP006386.1"/>
    <property type="gene ID" value="CLYHEMG006386"/>
</dbReference>
<dbReference type="GO" id="GO:0060271">
    <property type="term" value="P:cilium assembly"/>
    <property type="evidence" value="ECO:0007669"/>
    <property type="project" value="TreeGrafter"/>
</dbReference>
<feature type="region of interest" description="Disordered" evidence="5">
    <location>
        <begin position="198"/>
        <end position="222"/>
    </location>
</feature>
<evidence type="ECO:0000256" key="5">
    <source>
        <dbReference type="SAM" id="MobiDB-lite"/>
    </source>
</evidence>
<dbReference type="AlphaFoldDB" id="A0A7M5V5E1"/>
<feature type="compositionally biased region" description="Basic and acidic residues" evidence="5">
    <location>
        <begin position="123"/>
        <end position="140"/>
    </location>
</feature>
<dbReference type="PANTHER" id="PTHR21502">
    <property type="entry name" value="ZINC FINGER PROTEIN DZIP1"/>
    <property type="match status" value="1"/>
</dbReference>
<keyword evidence="3 4" id="KW-0175">Coiled coil</keyword>
<dbReference type="GO" id="GO:0005737">
    <property type="term" value="C:cytoplasm"/>
    <property type="evidence" value="ECO:0007669"/>
    <property type="project" value="TreeGrafter"/>
</dbReference>
<sequence>MEKEIFAVSDVYEHAASIGKDIEQIVQEYGKEAIEDIMPKIVYVLEQLETLAERHQDDQEKLAGLMIEREKFMIHANRDKAIQQRQLEEKLAYMEGLVTKDKKDMEQKLKRLEHENDSLVEELEKHGDGESIKSSKEKNKSALPGDIEVMVRMKTTIDDQRDTIRRHNHQLTSQRNEIDALQEQVTRLGDINERLRSDSSVLSNESRTSSESIHNEKADLNTSTASLLDELRMEDANYNEYEEEETMENSSFAVLTTSICLTSDETNDTPDKQDAPSERPPVKKDPDRPRYTLKEMQSLLEERNTYKIKMMALEEELELYKDGGPNFLKATQSAPANVNDPQKKNSGVRTFMQKFLGK</sequence>
<dbReference type="InterPro" id="IPR051241">
    <property type="entry name" value="DZIP_RILPL"/>
</dbReference>
<feature type="coiled-coil region" evidence="4">
    <location>
        <begin position="157"/>
        <end position="198"/>
    </location>
</feature>
<evidence type="ECO:0000256" key="2">
    <source>
        <dbReference type="ARBA" id="ARBA00022927"/>
    </source>
</evidence>
<dbReference type="GO" id="GO:0031267">
    <property type="term" value="F:small GTPase binding"/>
    <property type="evidence" value="ECO:0007669"/>
    <property type="project" value="TreeGrafter"/>
</dbReference>
<feature type="region of interest" description="Disordered" evidence="5">
    <location>
        <begin position="263"/>
        <end position="290"/>
    </location>
</feature>
<evidence type="ECO:0000313" key="9">
    <source>
        <dbReference type="Proteomes" id="UP000594262"/>
    </source>
</evidence>
<evidence type="ECO:0000259" key="6">
    <source>
        <dbReference type="PROSITE" id="PS51776"/>
    </source>
</evidence>
<accession>A0A7M5V5E1</accession>
<organism evidence="8 9">
    <name type="scientific">Clytia hemisphaerica</name>
    <dbReference type="NCBI Taxonomy" id="252671"/>
    <lineage>
        <taxon>Eukaryota</taxon>
        <taxon>Metazoa</taxon>
        <taxon>Cnidaria</taxon>
        <taxon>Hydrozoa</taxon>
        <taxon>Hydroidolina</taxon>
        <taxon>Leptothecata</taxon>
        <taxon>Obeliida</taxon>
        <taxon>Clytiidae</taxon>
        <taxon>Clytia</taxon>
    </lineage>
</organism>
<dbReference type="Gene3D" id="1.20.58.1770">
    <property type="match status" value="1"/>
</dbReference>
<dbReference type="Pfam" id="PF11461">
    <property type="entry name" value="RILP"/>
    <property type="match status" value="1"/>
</dbReference>